<sequence length="130" mass="14587">MGYVPRRTNASCPSIETITNGELAGPFEESKREHNRTEMRKPSMHPTMSIQTKAIGHGVQTKIRKRIRSARARPEDFSEAREASPPWTSASDPETLFVTSIVEREQDKGKYLSSRTSKSRIPDVEAPCEG</sequence>
<proteinExistence type="predicted"/>
<dbReference type="Proteomes" id="UP001144978">
    <property type="component" value="Unassembled WGS sequence"/>
</dbReference>
<dbReference type="EMBL" id="JANSHE010006872">
    <property type="protein sequence ID" value="KAJ2965812.1"/>
    <property type="molecule type" value="Genomic_DNA"/>
</dbReference>
<accession>A0ACC1MFR1</accession>
<evidence type="ECO:0000313" key="2">
    <source>
        <dbReference type="Proteomes" id="UP001144978"/>
    </source>
</evidence>
<protein>
    <submittedName>
        <fullName evidence="1">Uncharacterized protein</fullName>
    </submittedName>
</protein>
<organism evidence="1 2">
    <name type="scientific">Trametes sanguinea</name>
    <dbReference type="NCBI Taxonomy" id="158606"/>
    <lineage>
        <taxon>Eukaryota</taxon>
        <taxon>Fungi</taxon>
        <taxon>Dikarya</taxon>
        <taxon>Basidiomycota</taxon>
        <taxon>Agaricomycotina</taxon>
        <taxon>Agaricomycetes</taxon>
        <taxon>Polyporales</taxon>
        <taxon>Polyporaceae</taxon>
        <taxon>Trametes</taxon>
    </lineage>
</organism>
<name>A0ACC1MFR1_9APHY</name>
<gene>
    <name evidence="1" type="ORF">NUW54_g13991</name>
</gene>
<comment type="caution">
    <text evidence="1">The sequence shown here is derived from an EMBL/GenBank/DDBJ whole genome shotgun (WGS) entry which is preliminary data.</text>
</comment>
<keyword evidence="2" id="KW-1185">Reference proteome</keyword>
<evidence type="ECO:0000313" key="1">
    <source>
        <dbReference type="EMBL" id="KAJ2965812.1"/>
    </source>
</evidence>
<reference evidence="1" key="1">
    <citation type="submission" date="2022-08" db="EMBL/GenBank/DDBJ databases">
        <title>Genome Sequence of Pycnoporus sanguineus.</title>
        <authorList>
            <person name="Buettner E."/>
        </authorList>
    </citation>
    <scope>NUCLEOTIDE SEQUENCE</scope>
    <source>
        <strain evidence="1">CG-C14</strain>
    </source>
</reference>